<comment type="caution">
    <text evidence="1">The sequence shown here is derived from an EMBL/GenBank/DDBJ whole genome shotgun (WGS) entry which is preliminary data.</text>
</comment>
<dbReference type="EMBL" id="JAAXLS010000001">
    <property type="protein sequence ID" value="NKQ51573.1"/>
    <property type="molecule type" value="Genomic_DNA"/>
</dbReference>
<reference evidence="1 2" key="1">
    <citation type="submission" date="2020-04" db="EMBL/GenBank/DDBJ databases">
        <title>Novel species.</title>
        <authorList>
            <person name="Teo W.F.A."/>
            <person name="Lipun K."/>
            <person name="Srisuk N."/>
            <person name="Duangmal K."/>
        </authorList>
    </citation>
    <scope>NUCLEOTIDE SEQUENCE [LARGE SCALE GENOMIC DNA]</scope>
    <source>
        <strain evidence="1 2">K13G38</strain>
    </source>
</reference>
<keyword evidence="2" id="KW-1185">Reference proteome</keyword>
<sequence length="144" mass="15707">MRQAEVRVEFPAGLSTQDLDDGVRALAARGLRARRHPARRELAVTVEAEDKESAGARVAGVCEQVLGTVPRLRSVTFLSRGTDEDALGVIEAFGVRAGVQRLEEDGEEVAVFTLAAADQRRVPESRLHTALEAALNCEIRLRYV</sequence>
<accession>A0ABX1IVR3</accession>
<dbReference type="Proteomes" id="UP000715441">
    <property type="component" value="Unassembled WGS sequence"/>
</dbReference>
<evidence type="ECO:0000313" key="1">
    <source>
        <dbReference type="EMBL" id="NKQ51573.1"/>
    </source>
</evidence>
<protein>
    <submittedName>
        <fullName evidence="1">Uncharacterized protein</fullName>
    </submittedName>
</protein>
<name>A0ABX1IVR3_9PSEU</name>
<gene>
    <name evidence="1" type="ORF">HFP15_01615</name>
</gene>
<dbReference type="RefSeq" id="WP_168510585.1">
    <property type="nucleotide sequence ID" value="NZ_JAAXLS010000001.1"/>
</dbReference>
<evidence type="ECO:0000313" key="2">
    <source>
        <dbReference type="Proteomes" id="UP000715441"/>
    </source>
</evidence>
<organism evidence="1 2">
    <name type="scientific">Amycolatopsis acididurans</name>
    <dbReference type="NCBI Taxonomy" id="2724524"/>
    <lineage>
        <taxon>Bacteria</taxon>
        <taxon>Bacillati</taxon>
        <taxon>Actinomycetota</taxon>
        <taxon>Actinomycetes</taxon>
        <taxon>Pseudonocardiales</taxon>
        <taxon>Pseudonocardiaceae</taxon>
        <taxon>Amycolatopsis</taxon>
    </lineage>
</organism>
<proteinExistence type="predicted"/>